<dbReference type="EMBL" id="KN838708">
    <property type="protein sequence ID" value="KIJ96880.1"/>
    <property type="molecule type" value="Genomic_DNA"/>
</dbReference>
<evidence type="ECO:0000256" key="6">
    <source>
        <dbReference type="ARBA" id="ARBA00022691"/>
    </source>
</evidence>
<dbReference type="GO" id="GO:0032259">
    <property type="term" value="P:methylation"/>
    <property type="evidence" value="ECO:0007669"/>
    <property type="project" value="UniProtKB-KW"/>
</dbReference>
<evidence type="ECO:0000256" key="11">
    <source>
        <dbReference type="PROSITE-ProRule" id="PRU00176"/>
    </source>
</evidence>
<evidence type="ECO:0000256" key="4">
    <source>
        <dbReference type="ARBA" id="ARBA00022603"/>
    </source>
</evidence>
<feature type="region of interest" description="Disordered" evidence="12">
    <location>
        <begin position="1271"/>
        <end position="1293"/>
    </location>
</feature>
<reference evidence="16" key="2">
    <citation type="submission" date="2015-01" db="EMBL/GenBank/DDBJ databases">
        <title>Evolutionary Origins and Diversification of the Mycorrhizal Mutualists.</title>
        <authorList>
            <consortium name="DOE Joint Genome Institute"/>
            <consortium name="Mycorrhizal Genomics Consortium"/>
            <person name="Kohler A."/>
            <person name="Kuo A."/>
            <person name="Nagy L.G."/>
            <person name="Floudas D."/>
            <person name="Copeland A."/>
            <person name="Barry K.W."/>
            <person name="Cichocki N."/>
            <person name="Veneault-Fourrey C."/>
            <person name="LaButti K."/>
            <person name="Lindquist E.A."/>
            <person name="Lipzen A."/>
            <person name="Lundell T."/>
            <person name="Morin E."/>
            <person name="Murat C."/>
            <person name="Riley R."/>
            <person name="Ohm R."/>
            <person name="Sun H."/>
            <person name="Tunlid A."/>
            <person name="Henrissat B."/>
            <person name="Grigoriev I.V."/>
            <person name="Hibbett D.S."/>
            <person name="Martin F."/>
        </authorList>
    </citation>
    <scope>NUCLEOTIDE SEQUENCE [LARGE SCALE GENOMIC DNA]</scope>
    <source>
        <strain evidence="16">LaAM-08-1</strain>
    </source>
</reference>
<dbReference type="PROSITE" id="PS50280">
    <property type="entry name" value="SET"/>
    <property type="match status" value="1"/>
</dbReference>
<feature type="compositionally biased region" description="Polar residues" evidence="12">
    <location>
        <begin position="79"/>
        <end position="106"/>
    </location>
</feature>
<dbReference type="Pfam" id="PF11764">
    <property type="entry name" value="N-SET"/>
    <property type="match status" value="1"/>
</dbReference>
<organism evidence="15 16">
    <name type="scientific">Laccaria amethystina LaAM-08-1</name>
    <dbReference type="NCBI Taxonomy" id="1095629"/>
    <lineage>
        <taxon>Eukaryota</taxon>
        <taxon>Fungi</taxon>
        <taxon>Dikarya</taxon>
        <taxon>Basidiomycota</taxon>
        <taxon>Agaricomycotina</taxon>
        <taxon>Agaricomycetes</taxon>
        <taxon>Agaricomycetidae</taxon>
        <taxon>Agaricales</taxon>
        <taxon>Agaricineae</taxon>
        <taxon>Hydnangiaceae</taxon>
        <taxon>Laccaria</taxon>
    </lineage>
</organism>
<feature type="compositionally biased region" description="Basic and acidic residues" evidence="12">
    <location>
        <begin position="616"/>
        <end position="625"/>
    </location>
</feature>
<dbReference type="PANTHER" id="PTHR45814:SF2">
    <property type="entry name" value="HISTONE-LYSINE N-METHYLTRANSFERASE SETD1"/>
    <property type="match status" value="1"/>
</dbReference>
<evidence type="ECO:0000259" key="14">
    <source>
        <dbReference type="PROSITE" id="PS50280"/>
    </source>
</evidence>
<dbReference type="GO" id="GO:0048188">
    <property type="term" value="C:Set1C/COMPASS complex"/>
    <property type="evidence" value="ECO:0007669"/>
    <property type="project" value="TreeGrafter"/>
</dbReference>
<feature type="compositionally biased region" description="Pro residues" evidence="12">
    <location>
        <begin position="305"/>
        <end position="331"/>
    </location>
</feature>
<reference evidence="15 16" key="1">
    <citation type="submission" date="2014-04" db="EMBL/GenBank/DDBJ databases">
        <authorList>
            <consortium name="DOE Joint Genome Institute"/>
            <person name="Kuo A."/>
            <person name="Kohler A."/>
            <person name="Nagy L.G."/>
            <person name="Floudas D."/>
            <person name="Copeland A."/>
            <person name="Barry K.W."/>
            <person name="Cichocki N."/>
            <person name="Veneault-Fourrey C."/>
            <person name="LaButti K."/>
            <person name="Lindquist E.A."/>
            <person name="Lipzen A."/>
            <person name="Lundell T."/>
            <person name="Morin E."/>
            <person name="Murat C."/>
            <person name="Sun H."/>
            <person name="Tunlid A."/>
            <person name="Henrissat B."/>
            <person name="Grigoriev I.V."/>
            <person name="Hibbett D.S."/>
            <person name="Martin F."/>
            <person name="Nordberg H.P."/>
            <person name="Cantor M.N."/>
            <person name="Hua S.X."/>
        </authorList>
    </citation>
    <scope>NUCLEOTIDE SEQUENCE [LARGE SCALE GENOMIC DNA]</scope>
    <source>
        <strain evidence="15 16">LaAM-08-1</strain>
    </source>
</reference>
<feature type="compositionally biased region" description="Low complexity" evidence="12">
    <location>
        <begin position="141"/>
        <end position="162"/>
    </location>
</feature>
<dbReference type="InterPro" id="IPR000504">
    <property type="entry name" value="RRM_dom"/>
</dbReference>
<dbReference type="GO" id="GO:0003723">
    <property type="term" value="F:RNA binding"/>
    <property type="evidence" value="ECO:0007669"/>
    <property type="project" value="UniProtKB-UniRule"/>
</dbReference>
<dbReference type="CDD" id="cd00590">
    <property type="entry name" value="RRM_SF"/>
    <property type="match status" value="1"/>
</dbReference>
<feature type="compositionally biased region" description="Polar residues" evidence="12">
    <location>
        <begin position="798"/>
        <end position="812"/>
    </location>
</feature>
<feature type="compositionally biased region" description="Pro residues" evidence="12">
    <location>
        <begin position="198"/>
        <end position="220"/>
    </location>
</feature>
<sequence>MSGKAPPKGPRALLSSLPTASPLTAPAINQPPPQQQQPHRPSATSLSQQSAAPKPIPTGPRIFRDSAFAKLPPAGPKNHLTNGYSNIAGPSTPNGLGSHALQSNRHPISIKGKKTDTVSSWSNTGAWQSAPPQPNGWQEASTNGTNGIASGSGSGSRAAISIPMTPNAISRSTALPKDRPSLHIPLQPRRDRATLLNEPPPPPPPPPNYEPPPAPPPPSTSPKIFIASQPPPEPKSEPPKQPPPPPPPTSSPPQPPPPPLPPASSPPPLPPSRSPPPPSSPRLESPSPPSSPHLPFLAEILHDSPPLPLSSPPLSIIPPRPPTPLSEPLPHLPTFSHHVVSPVPRDRRIPIPKELQKPQTPTELEPKLYSLPPLPSWPAPRSECPNHRQFKVLYDPVVDSLTSSSSSSYHLNTKPPSYYRQLIEHVKKHASSASVIQERVRGKGKGKEALYRLEGEVVGPAEADGDGMREEEVIVRDPRREKGFKKLTTMRPMRTELIEAKYEHDANSTGPAPATSVLVMNISPLTPNHLLKQRFSQYGPLQSYEPQIDKENGSALGIVLIRFATHDEAKKCAEKENGRKGGLQGISKPGEVEEWKAVLDGEGLKMKAVLKELDERRKREREEKKRRDKGLSLLQPPTPTVNGVVPPAATAASGPAKVGTPQTPSVSTPLHIRGGVQRLPPHHSLPANPTIAASTSGSSPHIGTPSSHPPPGPLPNGVIPSKPGAALNPQLPAKPLTPAPPPPIPQSLVRARLQAMPMAPRDRDRDRPRDYRDQRDRDGSPCQDDRDRDRERGRLKSYSISQRSRYPTNSFNHYHPSPMRSPSPSLSPVRKSALRSSYEHKSEVDKEKERAEKEKERVMLMKALKENGHDHVKVEVGMLRNIKDEEVRTFFNDFEHDLDKVLRDHTGFYVTFSKPTTARRTVAVLERKTLGHQSVTLTVCPPPTSASAGVIEKRWTDEEMVEQAQRMIIDELRALLAKDINDRIVMPELRRVMLEEKSNRTQALMEQKPLEKRGLKGLSFKKAKPKEVIQEAVVVKEDVKEEADEQEVEERPKKKRKKDVKKVAKKVVEELEVESEEEDEADTVRIEEVRRKRVTSEVRDEEAEEQPMRKKQKKEVTVAIKGKKALKKKFMQKKEIVDDVVQPADFDVPAVEDVQITVAFDSSLSPSRSPSPLPVSKRRPRLPTPQPTPPPDPVGLGLCEDDEDIFFVKLALSGYKPPIVDVPVPPPPSATAVPFRKHVTGSARTEGFYKITHAEKAAYVAQYQARTNTNQVELPGPAEDPQSQHVTSSRSNRANARRRAQGLEEINQVQRAVALSKGESAANELTFKFNQLQTRKKHLRFARSPIHDWGLYAMEKISKGEMVIEYVGEVIRAQVAEKREKTYERQGIGSSYLFRIDEDLVVDATKKGNLGYVGFLSLCSSFFLINDFGSRLINHSCDPNCTAKIITISGEKKIVIYAKQEIELGDEITYGAFPLTS</sequence>
<evidence type="ECO:0000256" key="8">
    <source>
        <dbReference type="ARBA" id="ARBA00023242"/>
    </source>
</evidence>
<feature type="region of interest" description="Disordered" evidence="12">
    <location>
        <begin position="1"/>
        <end position="372"/>
    </location>
</feature>
<feature type="compositionally biased region" description="Pro residues" evidence="12">
    <location>
        <begin position="735"/>
        <end position="745"/>
    </location>
</feature>
<keyword evidence="5" id="KW-0808">Transferase</keyword>
<comment type="subcellular location">
    <subcellularLocation>
        <location evidence="1">Nucleus</location>
    </subcellularLocation>
</comment>
<evidence type="ECO:0000256" key="10">
    <source>
        <dbReference type="ARBA" id="ARBA00047571"/>
    </source>
</evidence>
<evidence type="ECO:0000313" key="16">
    <source>
        <dbReference type="Proteomes" id="UP000054477"/>
    </source>
</evidence>
<feature type="region of interest" description="Disordered" evidence="12">
    <location>
        <begin position="1159"/>
        <end position="1194"/>
    </location>
</feature>
<keyword evidence="11" id="KW-0694">RNA-binding</keyword>
<dbReference type="Gene3D" id="2.170.270.10">
    <property type="entry name" value="SET domain"/>
    <property type="match status" value="1"/>
</dbReference>
<dbReference type="InterPro" id="IPR001214">
    <property type="entry name" value="SET_dom"/>
</dbReference>
<feature type="compositionally biased region" description="Polar residues" evidence="12">
    <location>
        <begin position="42"/>
        <end position="51"/>
    </location>
</feature>
<dbReference type="SUPFAM" id="SSF54928">
    <property type="entry name" value="RNA-binding domain, RBD"/>
    <property type="match status" value="1"/>
</dbReference>
<name>A0A0C9WWA3_9AGAR</name>
<feature type="compositionally biased region" description="Basic and acidic residues" evidence="12">
    <location>
        <begin position="344"/>
        <end position="356"/>
    </location>
</feature>
<dbReference type="InterPro" id="IPR035979">
    <property type="entry name" value="RBD_domain_sf"/>
</dbReference>
<evidence type="ECO:0000256" key="3">
    <source>
        <dbReference type="ARBA" id="ARBA00015839"/>
    </source>
</evidence>
<dbReference type="Pfam" id="PF00076">
    <property type="entry name" value="RRM_1"/>
    <property type="match status" value="1"/>
</dbReference>
<dbReference type="SMART" id="SM01291">
    <property type="entry name" value="N-SET"/>
    <property type="match status" value="1"/>
</dbReference>
<evidence type="ECO:0000256" key="9">
    <source>
        <dbReference type="ARBA" id="ARBA00030093"/>
    </source>
</evidence>
<feature type="compositionally biased region" description="Low complexity" evidence="12">
    <location>
        <begin position="694"/>
        <end position="706"/>
    </location>
</feature>
<evidence type="ECO:0000256" key="12">
    <source>
        <dbReference type="SAM" id="MobiDB-lite"/>
    </source>
</evidence>
<feature type="compositionally biased region" description="Low complexity" evidence="12">
    <location>
        <begin position="816"/>
        <end position="828"/>
    </location>
</feature>
<feature type="compositionally biased region" description="Basic and acidic residues" evidence="12">
    <location>
        <begin position="760"/>
        <end position="794"/>
    </location>
</feature>
<dbReference type="STRING" id="1095629.A0A0C9WWA3"/>
<feature type="compositionally biased region" description="Low complexity" evidence="12">
    <location>
        <begin position="12"/>
        <end position="27"/>
    </location>
</feature>
<dbReference type="PROSITE" id="PS50102">
    <property type="entry name" value="RRM"/>
    <property type="match status" value="1"/>
</dbReference>
<dbReference type="Pfam" id="PF00856">
    <property type="entry name" value="SET"/>
    <property type="match status" value="1"/>
</dbReference>
<comment type="catalytic activity">
    <reaction evidence="10">
        <text>L-lysyl(4)-[histone H3] + 3 S-adenosyl-L-methionine = N(6),N(6),N(6)-trimethyl-L-lysyl(4)-[histone H3] + 3 S-adenosyl-L-homocysteine + 3 H(+)</text>
        <dbReference type="Rhea" id="RHEA:60260"/>
        <dbReference type="Rhea" id="RHEA-COMP:15537"/>
        <dbReference type="Rhea" id="RHEA-COMP:15547"/>
        <dbReference type="ChEBI" id="CHEBI:15378"/>
        <dbReference type="ChEBI" id="CHEBI:29969"/>
        <dbReference type="ChEBI" id="CHEBI:57856"/>
        <dbReference type="ChEBI" id="CHEBI:59789"/>
        <dbReference type="ChEBI" id="CHEBI:61961"/>
        <dbReference type="EC" id="2.1.1.354"/>
    </reaction>
</comment>
<dbReference type="InterPro" id="IPR024657">
    <property type="entry name" value="COMPASS_Set1_N-SET"/>
</dbReference>
<evidence type="ECO:0000256" key="1">
    <source>
        <dbReference type="ARBA" id="ARBA00004123"/>
    </source>
</evidence>
<accession>A0A0C9WWA3</accession>
<feature type="region of interest" description="Disordered" evidence="12">
    <location>
        <begin position="616"/>
        <end position="852"/>
    </location>
</feature>
<dbReference type="SMART" id="SM00360">
    <property type="entry name" value="RRM"/>
    <property type="match status" value="1"/>
</dbReference>
<dbReference type="PRINTS" id="PR01217">
    <property type="entry name" value="PRICHEXTENSN"/>
</dbReference>
<dbReference type="Proteomes" id="UP000054477">
    <property type="component" value="Unassembled WGS sequence"/>
</dbReference>
<evidence type="ECO:0000256" key="5">
    <source>
        <dbReference type="ARBA" id="ARBA00022679"/>
    </source>
</evidence>
<gene>
    <name evidence="15" type="ORF">K443DRAFT_271034</name>
</gene>
<evidence type="ECO:0000259" key="13">
    <source>
        <dbReference type="PROSITE" id="PS50102"/>
    </source>
</evidence>
<feature type="region of interest" description="Disordered" evidence="12">
    <location>
        <begin position="1091"/>
        <end position="1117"/>
    </location>
</feature>
<dbReference type="EC" id="2.1.1.354" evidence="2"/>
<protein>
    <recommendedName>
        <fullName evidence="3">Histone-lysine N-methyltransferase, H3 lysine-4 specific</fullName>
        <ecNumber evidence="2">2.1.1.354</ecNumber>
    </recommendedName>
    <alternativeName>
        <fullName evidence="9">SET domain-containing protein 1</fullName>
    </alternativeName>
</protein>
<dbReference type="InterPro" id="IPR046341">
    <property type="entry name" value="SET_dom_sf"/>
</dbReference>
<evidence type="ECO:0000313" key="15">
    <source>
        <dbReference type="EMBL" id="KIJ96880.1"/>
    </source>
</evidence>
<dbReference type="HOGENOM" id="CLU_002889_0_0_1"/>
<keyword evidence="4" id="KW-0489">Methyltransferase</keyword>
<feature type="compositionally biased region" description="Basic and acidic residues" evidence="12">
    <location>
        <begin position="837"/>
        <end position="852"/>
    </location>
</feature>
<keyword evidence="7" id="KW-0156">Chromatin regulator</keyword>
<dbReference type="InterPro" id="IPR012677">
    <property type="entry name" value="Nucleotide-bd_a/b_plait_sf"/>
</dbReference>
<dbReference type="SUPFAM" id="SSF82199">
    <property type="entry name" value="SET domain"/>
    <property type="match status" value="1"/>
</dbReference>
<feature type="domain" description="SET" evidence="14">
    <location>
        <begin position="1337"/>
        <end position="1473"/>
    </location>
</feature>
<dbReference type="GO" id="GO:0140999">
    <property type="term" value="F:histone H3K4 trimethyltransferase activity"/>
    <property type="evidence" value="ECO:0007669"/>
    <property type="project" value="UniProtKB-EC"/>
</dbReference>
<feature type="compositionally biased region" description="Low complexity" evidence="12">
    <location>
        <begin position="640"/>
        <end position="652"/>
    </location>
</feature>
<proteinExistence type="predicted"/>
<dbReference type="PANTHER" id="PTHR45814">
    <property type="entry name" value="HISTONE-LYSINE N-METHYLTRANSFERASE SETD1"/>
    <property type="match status" value="1"/>
</dbReference>
<feature type="domain" description="RRM" evidence="13">
    <location>
        <begin position="515"/>
        <end position="597"/>
    </location>
</feature>
<dbReference type="OrthoDB" id="308383at2759"/>
<dbReference type="SMART" id="SM00317">
    <property type="entry name" value="SET"/>
    <property type="match status" value="1"/>
</dbReference>
<feature type="compositionally biased region" description="Pro residues" evidence="12">
    <location>
        <begin position="229"/>
        <end position="292"/>
    </location>
</feature>
<feature type="compositionally biased region" description="Polar residues" evidence="12">
    <location>
        <begin position="117"/>
        <end position="127"/>
    </location>
</feature>
<dbReference type="InterPro" id="IPR044570">
    <property type="entry name" value="Set1-like"/>
</dbReference>
<feature type="compositionally biased region" description="Pro residues" evidence="12">
    <location>
        <begin position="1182"/>
        <end position="1193"/>
    </location>
</feature>
<keyword evidence="16" id="KW-1185">Reference proteome</keyword>
<evidence type="ECO:0000256" key="7">
    <source>
        <dbReference type="ARBA" id="ARBA00022853"/>
    </source>
</evidence>
<keyword evidence="6" id="KW-0949">S-adenosyl-L-methionine</keyword>
<dbReference type="Gene3D" id="3.30.70.330">
    <property type="match status" value="1"/>
</dbReference>
<keyword evidence="8" id="KW-0539">Nucleus</keyword>
<evidence type="ECO:0000256" key="2">
    <source>
        <dbReference type="ARBA" id="ARBA00012182"/>
    </source>
</evidence>